<feature type="transmembrane region" description="Helical" evidence="7">
    <location>
        <begin position="338"/>
        <end position="357"/>
    </location>
</feature>
<evidence type="ECO:0000313" key="9">
    <source>
        <dbReference type="EMBL" id="MFC5914766.1"/>
    </source>
</evidence>
<dbReference type="Gene3D" id="1.20.1250.20">
    <property type="entry name" value="MFS general substrate transporter like domains"/>
    <property type="match status" value="1"/>
</dbReference>
<protein>
    <submittedName>
        <fullName evidence="9">MFS transporter</fullName>
    </submittedName>
</protein>
<name>A0ABW1GN27_9ACTN</name>
<sequence length="392" mass="40534">MTTPPVTVPAPAPATAVPAATGTRGARAAWIMLASGWSANQFSALLGAYRSRFGLTESTVTGLFALYVVGLIPALLIAGPLADRRGRRRVALAALALNVLSTLFLMVGGAWGGTWLLLSGRFLTGVSAGALLAAGSAWIKELSDSPRRPGLFVSAGFATGGLVAALIAQWAPWPMVTAYVPHVVLGVAAGWLALAAPETGRTTPVHSSEAAHEHTDHRFRRTVLPLAPWVFAAPTIGFVTLPSTLHTGLILTGVATAVVPGTGLLTARRVRSTPTAGLLVVAAGTATAAVAAATENEPLALLAAIVLGAGYGLALTYGLTRTAALAPPHQLARWTARFWTAAYLGMFTPYILTLLGHVTTTPVLLMAVTLLALAHAVLSSRQAERPARRRTP</sequence>
<feature type="transmembrane region" description="Helical" evidence="7">
    <location>
        <begin position="151"/>
        <end position="170"/>
    </location>
</feature>
<evidence type="ECO:0000313" key="10">
    <source>
        <dbReference type="Proteomes" id="UP001596200"/>
    </source>
</evidence>
<feature type="domain" description="Major facilitator superfamily (MFS) profile" evidence="8">
    <location>
        <begin position="1"/>
        <end position="392"/>
    </location>
</feature>
<dbReference type="RefSeq" id="WP_344515398.1">
    <property type="nucleotide sequence ID" value="NZ_BAAATU010000033.1"/>
</dbReference>
<evidence type="ECO:0000256" key="7">
    <source>
        <dbReference type="SAM" id="Phobius"/>
    </source>
</evidence>
<evidence type="ECO:0000256" key="5">
    <source>
        <dbReference type="ARBA" id="ARBA00022989"/>
    </source>
</evidence>
<evidence type="ECO:0000256" key="6">
    <source>
        <dbReference type="ARBA" id="ARBA00023136"/>
    </source>
</evidence>
<dbReference type="InterPro" id="IPR050171">
    <property type="entry name" value="MFS_Transporters"/>
</dbReference>
<feature type="transmembrane region" description="Helical" evidence="7">
    <location>
        <begin position="223"/>
        <end position="241"/>
    </location>
</feature>
<keyword evidence="2" id="KW-0813">Transport</keyword>
<dbReference type="PROSITE" id="PS50850">
    <property type="entry name" value="MFS"/>
    <property type="match status" value="1"/>
</dbReference>
<keyword evidence="6 7" id="KW-0472">Membrane</keyword>
<dbReference type="InterPro" id="IPR011701">
    <property type="entry name" value="MFS"/>
</dbReference>
<feature type="transmembrane region" description="Helical" evidence="7">
    <location>
        <begin position="299"/>
        <end position="317"/>
    </location>
</feature>
<feature type="transmembrane region" description="Helical" evidence="7">
    <location>
        <begin position="247"/>
        <end position="267"/>
    </location>
</feature>
<dbReference type="EMBL" id="JBHSPU010000014">
    <property type="protein sequence ID" value="MFC5914766.1"/>
    <property type="molecule type" value="Genomic_DNA"/>
</dbReference>
<proteinExistence type="predicted"/>
<evidence type="ECO:0000259" key="8">
    <source>
        <dbReference type="PROSITE" id="PS50850"/>
    </source>
</evidence>
<feature type="transmembrane region" description="Helical" evidence="7">
    <location>
        <begin position="363"/>
        <end position="380"/>
    </location>
</feature>
<organism evidence="9 10">
    <name type="scientific">Streptomyces pulveraceus</name>
    <dbReference type="NCBI Taxonomy" id="68258"/>
    <lineage>
        <taxon>Bacteria</taxon>
        <taxon>Bacillati</taxon>
        <taxon>Actinomycetota</taxon>
        <taxon>Actinomycetes</taxon>
        <taxon>Kitasatosporales</taxon>
        <taxon>Streptomycetaceae</taxon>
        <taxon>Streptomyces</taxon>
    </lineage>
</organism>
<comment type="caution">
    <text evidence="9">The sequence shown here is derived from an EMBL/GenBank/DDBJ whole genome shotgun (WGS) entry which is preliminary data.</text>
</comment>
<keyword evidence="4 7" id="KW-0812">Transmembrane</keyword>
<evidence type="ECO:0000256" key="3">
    <source>
        <dbReference type="ARBA" id="ARBA00022475"/>
    </source>
</evidence>
<dbReference type="InterPro" id="IPR020846">
    <property type="entry name" value="MFS_dom"/>
</dbReference>
<gene>
    <name evidence="9" type="ORF">ACFP1B_15215</name>
</gene>
<keyword evidence="3" id="KW-1003">Cell membrane</keyword>
<evidence type="ECO:0000256" key="1">
    <source>
        <dbReference type="ARBA" id="ARBA00004651"/>
    </source>
</evidence>
<dbReference type="PANTHER" id="PTHR23517:SF13">
    <property type="entry name" value="MAJOR FACILITATOR SUPERFAMILY MFS_1"/>
    <property type="match status" value="1"/>
</dbReference>
<comment type="subcellular location">
    <subcellularLocation>
        <location evidence="1">Cell membrane</location>
        <topology evidence="1">Multi-pass membrane protein</topology>
    </subcellularLocation>
</comment>
<feature type="transmembrane region" description="Helical" evidence="7">
    <location>
        <begin position="90"/>
        <end position="112"/>
    </location>
</feature>
<dbReference type="SUPFAM" id="SSF103473">
    <property type="entry name" value="MFS general substrate transporter"/>
    <property type="match status" value="1"/>
</dbReference>
<dbReference type="Pfam" id="PF07690">
    <property type="entry name" value="MFS_1"/>
    <property type="match status" value="1"/>
</dbReference>
<feature type="transmembrane region" description="Helical" evidence="7">
    <location>
        <begin position="59"/>
        <end position="78"/>
    </location>
</feature>
<dbReference type="Proteomes" id="UP001596200">
    <property type="component" value="Unassembled WGS sequence"/>
</dbReference>
<dbReference type="InterPro" id="IPR036259">
    <property type="entry name" value="MFS_trans_sf"/>
</dbReference>
<accession>A0ABW1GN27</accession>
<evidence type="ECO:0000256" key="2">
    <source>
        <dbReference type="ARBA" id="ARBA00022448"/>
    </source>
</evidence>
<keyword evidence="5 7" id="KW-1133">Transmembrane helix</keyword>
<dbReference type="PANTHER" id="PTHR23517">
    <property type="entry name" value="RESISTANCE PROTEIN MDTM, PUTATIVE-RELATED-RELATED"/>
    <property type="match status" value="1"/>
</dbReference>
<feature type="transmembrane region" description="Helical" evidence="7">
    <location>
        <begin position="118"/>
        <end position="139"/>
    </location>
</feature>
<evidence type="ECO:0000256" key="4">
    <source>
        <dbReference type="ARBA" id="ARBA00022692"/>
    </source>
</evidence>
<feature type="transmembrane region" description="Helical" evidence="7">
    <location>
        <begin position="176"/>
        <end position="196"/>
    </location>
</feature>
<keyword evidence="10" id="KW-1185">Reference proteome</keyword>
<feature type="transmembrane region" description="Helical" evidence="7">
    <location>
        <begin position="274"/>
        <end position="293"/>
    </location>
</feature>
<reference evidence="10" key="1">
    <citation type="journal article" date="2019" name="Int. J. Syst. Evol. Microbiol.">
        <title>The Global Catalogue of Microorganisms (GCM) 10K type strain sequencing project: providing services to taxonomists for standard genome sequencing and annotation.</title>
        <authorList>
            <consortium name="The Broad Institute Genomics Platform"/>
            <consortium name="The Broad Institute Genome Sequencing Center for Infectious Disease"/>
            <person name="Wu L."/>
            <person name="Ma J."/>
        </authorList>
    </citation>
    <scope>NUCLEOTIDE SEQUENCE [LARGE SCALE GENOMIC DNA]</scope>
    <source>
        <strain evidence="10">JCM 4147</strain>
    </source>
</reference>